<keyword evidence="5" id="KW-0378">Hydrolase</keyword>
<keyword evidence="7" id="KW-0326">Glycosidase</keyword>
<dbReference type="InterPro" id="IPR005195">
    <property type="entry name" value="Glyco_hydro_65_M"/>
</dbReference>
<dbReference type="STRING" id="104259.A0A0F7U1F4"/>
<comment type="catalytic activity">
    <reaction evidence="1">
        <text>alpha,alpha-trehalose + H2O = alpha-D-glucose + beta-D-glucose</text>
        <dbReference type="Rhea" id="RHEA:32675"/>
        <dbReference type="ChEBI" id="CHEBI:15377"/>
        <dbReference type="ChEBI" id="CHEBI:15903"/>
        <dbReference type="ChEBI" id="CHEBI:16551"/>
        <dbReference type="ChEBI" id="CHEBI:17925"/>
        <dbReference type="EC" id="3.2.1.28"/>
    </reaction>
</comment>
<sequence>MQFKSFLWTALPVFLQLDSLVNADSPASRVNRCLKAYAAHGASASNKSRNVYQTDFEGVTWDDDNWLLTTTTLEQGRFQTRGSVANGYLGINVASVGPFFEMDNEAKGGDVISGWPLFSRRQSFATISGFWDSQPTTNKSNFDWISQYGSDSVISGVPHWSGLILELDNSTYLDANVDNSTISNFTSTFDFQAGVLSWSYQWKPKGDHGSFDIKYRLFANKLYVNQAVVDMEIVSSQDSNATIANVLEGYSAVRTDFVRSGEDNGAIYSAVRPNGIANVTAYIYANLTASSNVDLSSRKLADAKPYVSSNSSSIAQTVTVNFKKGQTVRVTKFVGGASTDAFANPQNVAKAAVSSAAMNGYAKSLRSHVAEWASVMPVDSVDHYAFPNGSLPTDRYIIDSAVIAVANTYYLLQNTVGKNAIKMSNSTALNRDSISVGGLTSDSYAGQVFWDADVWMQPGLAASHPEAAQRITNYRVDKYAQARENIKTSFAGSQNQTYFSPDAAIYPWTSGRPGNCTATGPCWDYEYHLNGDIGLSIINEWVASGDNKTFKETFFPIYNSIATLYADLLVQNGSSWTLKNMTDPDEYANHVDAGGFTMPLIAQTLSYANQFRQQFGLAENATWDDMAKNVLVIRENGVTLEFTTMNGSAVVKQADVVLNTYPLDYTTNYTPQESLNDLDYYANKQSADGPAMTWAIFSAVANEMSPSGCSAYTYAQYAYKPYARAPFYQMSEQLIDNATTNGGTHPAFPFLTGHGGSNQVVLFGYLGLRLLPDDILHVDPNLPPQIPYLKYRTFYWRGWPISAWSNFTHTTLTRANSQPLDTADTRFKNSSITVHAGPESNFTTYNLPTNGKIVIPNRQIGHINTITGNLVQCQPISSLNTYEPGQFPISANDGATSTKWQPSLASNLSAITISLENESGQMVSGFQFDWAQAPPVNATVIFHNKTLSNAVQTFESGSTGDYQVISSLTNVTVSHPYEAGVTNLDTIAIPVGNTTNVTLSSPVPVARFASLLIVGNQALDEVDIKAGNGTGATVAEWAIIGQTSNDTQHGGSAKRAMNARTAASLAGSRSFMERRYKNSAKSGL</sequence>
<accession>A0A0F7U1F4</accession>
<feature type="signal peptide" evidence="10">
    <location>
        <begin position="1"/>
        <end position="23"/>
    </location>
</feature>
<evidence type="ECO:0000256" key="5">
    <source>
        <dbReference type="ARBA" id="ARBA00022801"/>
    </source>
</evidence>
<evidence type="ECO:0000256" key="8">
    <source>
        <dbReference type="ARBA" id="ARBA00030473"/>
    </source>
</evidence>
<dbReference type="InterPro" id="IPR005196">
    <property type="entry name" value="Glyco_hydro_65_N"/>
</dbReference>
<dbReference type="Pfam" id="PF03632">
    <property type="entry name" value="Glyco_hydro_65m"/>
    <property type="match status" value="1"/>
</dbReference>
<feature type="domain" description="Glycoside hydrolase family 65 N-terminal" evidence="12">
    <location>
        <begin position="74"/>
        <end position="339"/>
    </location>
</feature>
<dbReference type="EMBL" id="CDHK01000011">
    <property type="protein sequence ID" value="CEJ61455.1"/>
    <property type="molecule type" value="Genomic_DNA"/>
</dbReference>
<dbReference type="AlphaFoldDB" id="A0A0F7U1F4"/>
<dbReference type="SUPFAM" id="SSF74650">
    <property type="entry name" value="Galactose mutarotase-like"/>
    <property type="match status" value="1"/>
</dbReference>
<dbReference type="PANTHER" id="PTHR11051">
    <property type="entry name" value="GLYCOSYL HYDROLASE-RELATED"/>
    <property type="match status" value="1"/>
</dbReference>
<evidence type="ECO:0000256" key="7">
    <source>
        <dbReference type="ARBA" id="ARBA00023295"/>
    </source>
</evidence>
<dbReference type="GO" id="GO:0004555">
    <property type="term" value="F:alpha,alpha-trehalase activity"/>
    <property type="evidence" value="ECO:0007669"/>
    <property type="project" value="UniProtKB-EC"/>
</dbReference>
<evidence type="ECO:0000256" key="2">
    <source>
        <dbReference type="ARBA" id="ARBA00006768"/>
    </source>
</evidence>
<dbReference type="InterPro" id="IPR037018">
    <property type="entry name" value="GH65_N"/>
</dbReference>
<evidence type="ECO:0000259" key="12">
    <source>
        <dbReference type="Pfam" id="PF03636"/>
    </source>
</evidence>
<evidence type="ECO:0000256" key="4">
    <source>
        <dbReference type="ARBA" id="ARBA00022729"/>
    </source>
</evidence>
<dbReference type="Gene3D" id="1.50.10.10">
    <property type="match status" value="1"/>
</dbReference>
<dbReference type="Gene3D" id="2.70.98.40">
    <property type="entry name" value="Glycoside hydrolase, family 65, N-terminal domain"/>
    <property type="match status" value="1"/>
</dbReference>
<evidence type="ECO:0000256" key="9">
    <source>
        <dbReference type="ARBA" id="ARBA00031637"/>
    </source>
</evidence>
<dbReference type="FunFam" id="1.50.10.10:FF:000032">
    <property type="entry name" value="Vacuolar acid trehalase"/>
    <property type="match status" value="1"/>
</dbReference>
<evidence type="ECO:0000313" key="14">
    <source>
        <dbReference type="Proteomes" id="UP000042958"/>
    </source>
</evidence>
<dbReference type="Proteomes" id="UP000042958">
    <property type="component" value="Unassembled WGS sequence"/>
</dbReference>
<evidence type="ECO:0000259" key="11">
    <source>
        <dbReference type="Pfam" id="PF03632"/>
    </source>
</evidence>
<evidence type="ECO:0000256" key="1">
    <source>
        <dbReference type="ARBA" id="ARBA00001576"/>
    </source>
</evidence>
<evidence type="ECO:0000313" key="13">
    <source>
        <dbReference type="EMBL" id="CEJ61455.1"/>
    </source>
</evidence>
<evidence type="ECO:0000256" key="3">
    <source>
        <dbReference type="ARBA" id="ARBA00012757"/>
    </source>
</evidence>
<feature type="domain" description="Glycoside hydrolase family 65 central catalytic" evidence="11">
    <location>
        <begin position="430"/>
        <end position="619"/>
    </location>
</feature>
<reference evidence="14" key="1">
    <citation type="journal article" date="2015" name="Genome Announc.">
        <title>Draft genome sequence of the fungus Penicillium brasilianum MG11.</title>
        <authorList>
            <person name="Horn F."/>
            <person name="Linde J."/>
            <person name="Mattern D.J."/>
            <person name="Walther G."/>
            <person name="Guthke R."/>
            <person name="Brakhage A.A."/>
            <person name="Valiante V."/>
        </authorList>
    </citation>
    <scope>NUCLEOTIDE SEQUENCE [LARGE SCALE GENOMIC DNA]</scope>
    <source>
        <strain evidence="14">MG11</strain>
    </source>
</reference>
<evidence type="ECO:0000256" key="10">
    <source>
        <dbReference type="SAM" id="SignalP"/>
    </source>
</evidence>
<dbReference type="PANTHER" id="PTHR11051:SF8">
    <property type="entry name" value="PROTEIN-GLUCOSYLGALACTOSYLHYDROXYLYSINE GLUCOSIDASE"/>
    <property type="match status" value="1"/>
</dbReference>
<gene>
    <name evidence="13" type="ORF">PMG11_09988</name>
</gene>
<dbReference type="GO" id="GO:0009277">
    <property type="term" value="C:fungal-type cell wall"/>
    <property type="evidence" value="ECO:0007669"/>
    <property type="project" value="TreeGrafter"/>
</dbReference>
<dbReference type="Pfam" id="PF03636">
    <property type="entry name" value="Glyco_hydro_65N"/>
    <property type="match status" value="1"/>
</dbReference>
<feature type="chain" id="PRO_5002522874" description="alpha,alpha-trehalase" evidence="10">
    <location>
        <begin position="24"/>
        <end position="1084"/>
    </location>
</feature>
<comment type="similarity">
    <text evidence="2">Belongs to the glycosyl hydrolase 65 family.</text>
</comment>
<dbReference type="SUPFAM" id="SSF48208">
    <property type="entry name" value="Six-hairpin glycosidases"/>
    <property type="match status" value="1"/>
</dbReference>
<dbReference type="OrthoDB" id="200349at2759"/>
<dbReference type="InterPro" id="IPR011013">
    <property type="entry name" value="Gal_mutarotase_sf_dom"/>
</dbReference>
<protein>
    <recommendedName>
        <fullName evidence="3">alpha,alpha-trehalase</fullName>
        <ecNumber evidence="3">3.2.1.28</ecNumber>
    </recommendedName>
    <alternativeName>
        <fullName evidence="8">Alpha,alpha-trehalase</fullName>
    </alternativeName>
    <alternativeName>
        <fullName evidence="9">Alpha,alpha-trehalose glucohydrolase</fullName>
    </alternativeName>
</protein>
<dbReference type="FunFam" id="2.70.98.40:FF:000004">
    <property type="entry name" value="Alpha,alpha-trehalose glucohydrolase TreA/Ath1"/>
    <property type="match status" value="1"/>
</dbReference>
<dbReference type="GO" id="GO:0005993">
    <property type="term" value="P:trehalose catabolic process"/>
    <property type="evidence" value="ECO:0007669"/>
    <property type="project" value="TreeGrafter"/>
</dbReference>
<organism evidence="13 14">
    <name type="scientific">Penicillium brasilianum</name>
    <dbReference type="NCBI Taxonomy" id="104259"/>
    <lineage>
        <taxon>Eukaryota</taxon>
        <taxon>Fungi</taxon>
        <taxon>Dikarya</taxon>
        <taxon>Ascomycota</taxon>
        <taxon>Pezizomycotina</taxon>
        <taxon>Eurotiomycetes</taxon>
        <taxon>Eurotiomycetidae</taxon>
        <taxon>Eurotiales</taxon>
        <taxon>Aspergillaceae</taxon>
        <taxon>Penicillium</taxon>
    </lineage>
</organism>
<keyword evidence="14" id="KW-1185">Reference proteome</keyword>
<dbReference type="InterPro" id="IPR012341">
    <property type="entry name" value="6hp_glycosidase-like_sf"/>
</dbReference>
<name>A0A0F7U1F4_PENBI</name>
<dbReference type="EC" id="3.2.1.28" evidence="3"/>
<dbReference type="GO" id="GO:0030246">
    <property type="term" value="F:carbohydrate binding"/>
    <property type="evidence" value="ECO:0007669"/>
    <property type="project" value="InterPro"/>
</dbReference>
<keyword evidence="6" id="KW-0325">Glycoprotein</keyword>
<proteinExistence type="inferred from homology"/>
<dbReference type="InterPro" id="IPR008928">
    <property type="entry name" value="6-hairpin_glycosidase_sf"/>
</dbReference>
<keyword evidence="4 10" id="KW-0732">Signal</keyword>
<evidence type="ECO:0000256" key="6">
    <source>
        <dbReference type="ARBA" id="ARBA00023180"/>
    </source>
</evidence>